<evidence type="ECO:0000313" key="6">
    <source>
        <dbReference type="Proteomes" id="UP000076577"/>
    </source>
</evidence>
<evidence type="ECO:0000313" key="5">
    <source>
        <dbReference type="EMBL" id="KZL18894.1"/>
    </source>
</evidence>
<dbReference type="PATRIC" id="fig|989403.3.peg.2571"/>
<sequence length="315" mass="34239">MRFPVFFILLFLISAQPGIIAASNAMAQDRSGSDKWVISQSSPLPGTGKVGAENGASEGTARSNVSIPMFSGGQSGLATTGKAPERIRFVAADDFPPFIFRDSEERLMGYNVDLAREICESLKAACSLKILPFGHLTNAVINGEADAAIAGLSMTPDSLQKLSFSQIYMRFPGRFVVKKESTLEPLPENLGAKRIAVVKGSRHEAFLERFFSEAIPVPFENEALMRNALMESQVDALFSDGMKLSFWLDTRAADQCCKFAGGPWLDPNYFSGGLTIAAKAGNAKVLNAINLGLSRLQSNGRLGELYLRYFPRGFF</sequence>
<dbReference type="AlphaFoldDB" id="A0A165YJE6"/>
<dbReference type="STRING" id="989403.SAMN05421798_101631"/>
<dbReference type="InterPro" id="IPR001638">
    <property type="entry name" value="Solute-binding_3/MltF_N"/>
</dbReference>
<dbReference type="PANTHER" id="PTHR35936:SF35">
    <property type="entry name" value="L-CYSTINE-BINDING PROTEIN TCYJ"/>
    <property type="match status" value="1"/>
</dbReference>
<evidence type="ECO:0000256" key="1">
    <source>
        <dbReference type="ARBA" id="ARBA00022729"/>
    </source>
</evidence>
<reference evidence="5 6" key="1">
    <citation type="journal article" date="2016" name="Front. Microbiol.">
        <title>Comparative Genomic Analysis Reveals a Diverse Repertoire of Genes Involved in Prokaryote-Eukaryote Interactions within the Pseudovibrio Genus.</title>
        <authorList>
            <person name="Romano S."/>
            <person name="Fernandez-Guerra A."/>
            <person name="Reen F.J."/>
            <person name="Glockner F.O."/>
            <person name="Crowley S.P."/>
            <person name="O'Sullivan O."/>
            <person name="Cotter P.D."/>
            <person name="Adams C."/>
            <person name="Dobson A.D."/>
            <person name="O'Gara F."/>
        </authorList>
    </citation>
    <scope>NUCLEOTIDE SEQUENCE [LARGE SCALE GENOMIC DNA]</scope>
    <source>
        <strain evidence="5 6">Ad2</strain>
    </source>
</reference>
<dbReference type="SMART" id="SM00062">
    <property type="entry name" value="PBPb"/>
    <property type="match status" value="1"/>
</dbReference>
<dbReference type="EMBL" id="LMCB01000017">
    <property type="protein sequence ID" value="KZL18894.1"/>
    <property type="molecule type" value="Genomic_DNA"/>
</dbReference>
<gene>
    <name evidence="5" type="primary">artI</name>
    <name evidence="5" type="ORF">PsAD2_02410</name>
</gene>
<feature type="domain" description="Solute-binding protein family 3/N-terminal" evidence="4">
    <location>
        <begin position="86"/>
        <end position="313"/>
    </location>
</feature>
<name>A0A165YJE6_9HYPH</name>
<evidence type="ECO:0000256" key="2">
    <source>
        <dbReference type="SAM" id="MobiDB-lite"/>
    </source>
</evidence>
<dbReference type="PANTHER" id="PTHR35936">
    <property type="entry name" value="MEMBRANE-BOUND LYTIC MUREIN TRANSGLYCOSYLASE F"/>
    <property type="match status" value="1"/>
</dbReference>
<protein>
    <submittedName>
        <fullName evidence="5">Putative ABC transporter arginine-binding protein 2</fullName>
    </submittedName>
</protein>
<comment type="caution">
    <text evidence="5">The sequence shown here is derived from an EMBL/GenBank/DDBJ whole genome shotgun (WGS) entry which is preliminary data.</text>
</comment>
<keyword evidence="6" id="KW-1185">Reference proteome</keyword>
<evidence type="ECO:0000256" key="3">
    <source>
        <dbReference type="SAM" id="SignalP"/>
    </source>
</evidence>
<feature type="region of interest" description="Disordered" evidence="2">
    <location>
        <begin position="42"/>
        <end position="63"/>
    </location>
</feature>
<keyword evidence="1 3" id="KW-0732">Signal</keyword>
<proteinExistence type="predicted"/>
<organism evidence="5 6">
    <name type="scientific">Pseudovibrio axinellae</name>
    <dbReference type="NCBI Taxonomy" id="989403"/>
    <lineage>
        <taxon>Bacteria</taxon>
        <taxon>Pseudomonadati</taxon>
        <taxon>Pseudomonadota</taxon>
        <taxon>Alphaproteobacteria</taxon>
        <taxon>Hyphomicrobiales</taxon>
        <taxon>Stappiaceae</taxon>
        <taxon>Pseudovibrio</taxon>
    </lineage>
</organism>
<feature type="signal peptide" evidence="3">
    <location>
        <begin position="1"/>
        <end position="27"/>
    </location>
</feature>
<accession>A0A165YJE6</accession>
<dbReference type="Gene3D" id="3.40.190.10">
    <property type="entry name" value="Periplasmic binding protein-like II"/>
    <property type="match status" value="2"/>
</dbReference>
<dbReference type="Pfam" id="PF00497">
    <property type="entry name" value="SBP_bac_3"/>
    <property type="match status" value="1"/>
</dbReference>
<dbReference type="Proteomes" id="UP000076577">
    <property type="component" value="Unassembled WGS sequence"/>
</dbReference>
<dbReference type="SUPFAM" id="SSF53850">
    <property type="entry name" value="Periplasmic binding protein-like II"/>
    <property type="match status" value="1"/>
</dbReference>
<evidence type="ECO:0000259" key="4">
    <source>
        <dbReference type="SMART" id="SM00062"/>
    </source>
</evidence>
<feature type="chain" id="PRO_5007869460" evidence="3">
    <location>
        <begin position="28"/>
        <end position="315"/>
    </location>
</feature>